<evidence type="ECO:0000256" key="9">
    <source>
        <dbReference type="SAM" id="Phobius"/>
    </source>
</evidence>
<evidence type="ECO:0000256" key="2">
    <source>
        <dbReference type="ARBA" id="ARBA00010072"/>
    </source>
</evidence>
<evidence type="ECO:0000313" key="11">
    <source>
        <dbReference type="EMBL" id="SFV59444.1"/>
    </source>
</evidence>
<keyword evidence="3" id="KW-0813">Transport</keyword>
<feature type="transmembrane region" description="Helical" evidence="9">
    <location>
        <begin position="12"/>
        <end position="33"/>
    </location>
</feature>
<feature type="transmembrane region" description="Helical" evidence="9">
    <location>
        <begin position="121"/>
        <end position="145"/>
    </location>
</feature>
<proteinExistence type="inferred from homology"/>
<keyword evidence="6" id="KW-0029">Amino-acid transport</keyword>
<dbReference type="InterPro" id="IPR010065">
    <property type="entry name" value="AA_ABC_transptr_permease_3TM"/>
</dbReference>
<keyword evidence="8 9" id="KW-0472">Membrane</keyword>
<comment type="subcellular location">
    <subcellularLocation>
        <location evidence="1">Cell membrane</location>
        <topology evidence="1">Multi-pass membrane protein</topology>
    </subcellularLocation>
</comment>
<dbReference type="NCBIfam" id="TIGR01726">
    <property type="entry name" value="HEQRo_perm_3TM"/>
    <property type="match status" value="1"/>
</dbReference>
<protein>
    <submittedName>
        <fullName evidence="11">PERMEASE OF ABC TRANSPORTER</fullName>
    </submittedName>
</protein>
<feature type="transmembrane region" description="Helical" evidence="9">
    <location>
        <begin position="157"/>
        <end position="183"/>
    </location>
</feature>
<dbReference type="PROSITE" id="PS50928">
    <property type="entry name" value="ABC_TM1"/>
    <property type="match status" value="1"/>
</dbReference>
<dbReference type="PANTHER" id="PTHR30614">
    <property type="entry name" value="MEMBRANE COMPONENT OF AMINO ACID ABC TRANSPORTER"/>
    <property type="match status" value="1"/>
</dbReference>
<evidence type="ECO:0000256" key="3">
    <source>
        <dbReference type="ARBA" id="ARBA00022448"/>
    </source>
</evidence>
<feature type="domain" description="ABC transmembrane type-1" evidence="10">
    <location>
        <begin position="121"/>
        <end position="308"/>
    </location>
</feature>
<dbReference type="PANTHER" id="PTHR30614:SF20">
    <property type="entry name" value="GLUTAMINE TRANSPORT SYSTEM PERMEASE PROTEIN GLNP"/>
    <property type="match status" value="1"/>
</dbReference>
<evidence type="ECO:0000256" key="4">
    <source>
        <dbReference type="ARBA" id="ARBA00022475"/>
    </source>
</evidence>
<dbReference type="CDD" id="cd06261">
    <property type="entry name" value="TM_PBP2"/>
    <property type="match status" value="1"/>
</dbReference>
<organism evidence="11">
    <name type="scientific">hydrothermal vent metagenome</name>
    <dbReference type="NCBI Taxonomy" id="652676"/>
    <lineage>
        <taxon>unclassified sequences</taxon>
        <taxon>metagenomes</taxon>
        <taxon>ecological metagenomes</taxon>
    </lineage>
</organism>
<dbReference type="AlphaFoldDB" id="A0A1W1C117"/>
<reference evidence="11" key="1">
    <citation type="submission" date="2016-10" db="EMBL/GenBank/DDBJ databases">
        <authorList>
            <person name="de Groot N.N."/>
        </authorList>
    </citation>
    <scope>NUCLEOTIDE SEQUENCE</scope>
</reference>
<evidence type="ECO:0000256" key="7">
    <source>
        <dbReference type="ARBA" id="ARBA00022989"/>
    </source>
</evidence>
<evidence type="ECO:0000259" key="10">
    <source>
        <dbReference type="PROSITE" id="PS50928"/>
    </source>
</evidence>
<keyword evidence="7 9" id="KW-1133">Transmembrane helix</keyword>
<dbReference type="Pfam" id="PF00528">
    <property type="entry name" value="BPD_transp_1"/>
    <property type="match status" value="1"/>
</dbReference>
<comment type="similarity">
    <text evidence="2">Belongs to the binding-protein-dependent transport system permease family. HisMQ subfamily.</text>
</comment>
<dbReference type="GO" id="GO:0022857">
    <property type="term" value="F:transmembrane transporter activity"/>
    <property type="evidence" value="ECO:0007669"/>
    <property type="project" value="InterPro"/>
</dbReference>
<accession>A0A1W1C117</accession>
<dbReference type="InterPro" id="IPR043429">
    <property type="entry name" value="ArtM/GltK/GlnP/TcyL/YhdX-like"/>
</dbReference>
<gene>
    <name evidence="11" type="ORF">MNB_SV-12-1292</name>
</gene>
<sequence>MSKKNKSILENKTFGHILAAGFFILLGYSLFIASSNMNYIWKWNSVPKYFAYQKDISIQAPFDGKVFLKNNTIEVRGKDGVKDFKIEKSYKVLVDNNDDVYEDDDLATYTTWKEGPILNGLFVTLKISGLALIIAFILASILAFMRISNYHFLKDIATFYIAVIRGTPLLVQIFIFYFIIATIFSIERFYAGAISLGLFYGAYIAEVLRGAIQSIDKGQTEAAKSLGMNYIQTMGSIIMPQAFKRALPTLVGETIALVKDSSLVSVISITDLTKVGREIVANTFSPFETWLVIAAIYFGITFTLSVIGRKIENRMKKQGGM</sequence>
<dbReference type="InterPro" id="IPR035906">
    <property type="entry name" value="MetI-like_sf"/>
</dbReference>
<evidence type="ECO:0000256" key="5">
    <source>
        <dbReference type="ARBA" id="ARBA00022692"/>
    </source>
</evidence>
<evidence type="ECO:0000256" key="8">
    <source>
        <dbReference type="ARBA" id="ARBA00023136"/>
    </source>
</evidence>
<dbReference type="Gene3D" id="1.10.3720.10">
    <property type="entry name" value="MetI-like"/>
    <property type="match status" value="1"/>
</dbReference>
<dbReference type="GO" id="GO:0043190">
    <property type="term" value="C:ATP-binding cassette (ABC) transporter complex"/>
    <property type="evidence" value="ECO:0007669"/>
    <property type="project" value="InterPro"/>
</dbReference>
<dbReference type="GO" id="GO:0006865">
    <property type="term" value="P:amino acid transport"/>
    <property type="evidence" value="ECO:0007669"/>
    <property type="project" value="UniProtKB-KW"/>
</dbReference>
<keyword evidence="5 9" id="KW-0812">Transmembrane</keyword>
<name>A0A1W1C117_9ZZZZ</name>
<dbReference type="EMBL" id="FPHE01000092">
    <property type="protein sequence ID" value="SFV59444.1"/>
    <property type="molecule type" value="Genomic_DNA"/>
</dbReference>
<feature type="transmembrane region" description="Helical" evidence="9">
    <location>
        <begin position="289"/>
        <end position="308"/>
    </location>
</feature>
<evidence type="ECO:0000256" key="6">
    <source>
        <dbReference type="ARBA" id="ARBA00022970"/>
    </source>
</evidence>
<feature type="transmembrane region" description="Helical" evidence="9">
    <location>
        <begin position="189"/>
        <end position="208"/>
    </location>
</feature>
<dbReference type="FunFam" id="1.10.3720.10:FF:000033">
    <property type="entry name" value="Polar amino acid ABC transporter permease"/>
    <property type="match status" value="1"/>
</dbReference>
<dbReference type="InterPro" id="IPR000515">
    <property type="entry name" value="MetI-like"/>
</dbReference>
<keyword evidence="4" id="KW-1003">Cell membrane</keyword>
<evidence type="ECO:0000256" key="1">
    <source>
        <dbReference type="ARBA" id="ARBA00004651"/>
    </source>
</evidence>
<dbReference type="SUPFAM" id="SSF161098">
    <property type="entry name" value="MetI-like"/>
    <property type="match status" value="1"/>
</dbReference>